<comment type="caution">
    <text evidence="2">The sequence shown here is derived from an EMBL/GenBank/DDBJ whole genome shotgun (WGS) entry which is preliminary data.</text>
</comment>
<accession>A0ABR2H7V4</accession>
<organism evidence="2 3">
    <name type="scientific">Tritrichomonas musculus</name>
    <dbReference type="NCBI Taxonomy" id="1915356"/>
    <lineage>
        <taxon>Eukaryota</taxon>
        <taxon>Metamonada</taxon>
        <taxon>Parabasalia</taxon>
        <taxon>Tritrichomonadida</taxon>
        <taxon>Tritrichomonadidae</taxon>
        <taxon>Tritrichomonas</taxon>
    </lineage>
</organism>
<proteinExistence type="predicted"/>
<protein>
    <submittedName>
        <fullName evidence="2">Uncharacterized protein</fullName>
    </submittedName>
</protein>
<feature type="transmembrane region" description="Helical" evidence="1">
    <location>
        <begin position="447"/>
        <end position="468"/>
    </location>
</feature>
<evidence type="ECO:0000313" key="3">
    <source>
        <dbReference type="Proteomes" id="UP001470230"/>
    </source>
</evidence>
<keyword evidence="3" id="KW-1185">Reference proteome</keyword>
<name>A0ABR2H7V4_9EUKA</name>
<reference evidence="2 3" key="1">
    <citation type="submission" date="2024-04" db="EMBL/GenBank/DDBJ databases">
        <title>Tritrichomonas musculus Genome.</title>
        <authorList>
            <person name="Alves-Ferreira E."/>
            <person name="Grigg M."/>
            <person name="Lorenzi H."/>
            <person name="Galac M."/>
        </authorList>
    </citation>
    <scope>NUCLEOTIDE SEQUENCE [LARGE SCALE GENOMIC DNA]</scope>
    <source>
        <strain evidence="2 3">EAF2021</strain>
    </source>
</reference>
<dbReference type="EMBL" id="JAPFFF010000038">
    <property type="protein sequence ID" value="KAK8842295.1"/>
    <property type="molecule type" value="Genomic_DNA"/>
</dbReference>
<evidence type="ECO:0000256" key="1">
    <source>
        <dbReference type="SAM" id="Phobius"/>
    </source>
</evidence>
<keyword evidence="1" id="KW-0472">Membrane</keyword>
<sequence>MITENESLHDVEISNYNNIEEITITADTPLKNHFHFSFIILLLLFFPTIFFSFSESLRKHFQVIANTYDIISTGSVWTHNLKPKIENISPQTSSFLLTIVLSTPISKDIDIKTNSLTDIFNKNTFLKFKPYLSSGISLLKNGQQLKFLNMTFLNSKIIDKILNDLPSDRLNRILYFTKDEMHFVFDSFFTETIVFDSIQADIILYGKVSQNEKITIISKTKNPKVNLFVSAFRAICSIILICEVIYSVYNCNYLISLPKISKKHQKEKKKNNSDEKNSLQSINIEILMTVILTILSLLYIDPLFLIHYYMPSSFHLVFKIAFRDLFFSYLFFYSIEIFNYFERRDAIHGSNLEKNYNSNEKENKLSWYRVTSFINSVVIFAILFVQDTKIQAFYSVYPKIPFLNSNSNKPFENNFNFYSDSISESDFKSEFDRSANRLNVEFNSLSIWHFIFLAISAIILPIKIFSSYSFVKKTSMSNRYIYYSVSTLSLLILLITYSLIKIKFFTSSYKTIPVDHFYSQNVHKLIGRRKVSTTDDDGDYCFVNESFFCSVFPMVLFTIYVAIMARGHRSIENVVSESDQYISPNDGENSLNADVDELKSIIK</sequence>
<feature type="transmembrane region" description="Helical" evidence="1">
    <location>
        <begin position="34"/>
        <end position="53"/>
    </location>
</feature>
<keyword evidence="1" id="KW-0812">Transmembrane</keyword>
<feature type="transmembrane region" description="Helical" evidence="1">
    <location>
        <begin position="286"/>
        <end position="309"/>
    </location>
</feature>
<feature type="transmembrane region" description="Helical" evidence="1">
    <location>
        <begin position="227"/>
        <end position="249"/>
    </location>
</feature>
<feature type="transmembrane region" description="Helical" evidence="1">
    <location>
        <begin position="366"/>
        <end position="385"/>
    </location>
</feature>
<feature type="transmembrane region" description="Helical" evidence="1">
    <location>
        <begin position="480"/>
        <end position="500"/>
    </location>
</feature>
<gene>
    <name evidence="2" type="ORF">M9Y10_025872</name>
</gene>
<evidence type="ECO:0000313" key="2">
    <source>
        <dbReference type="EMBL" id="KAK8842295.1"/>
    </source>
</evidence>
<keyword evidence="1" id="KW-1133">Transmembrane helix</keyword>
<feature type="transmembrane region" description="Helical" evidence="1">
    <location>
        <begin position="321"/>
        <end position="341"/>
    </location>
</feature>
<dbReference type="Proteomes" id="UP001470230">
    <property type="component" value="Unassembled WGS sequence"/>
</dbReference>